<dbReference type="HOGENOM" id="CLU_488914_0_0_12"/>
<feature type="chain" id="PRO_5003398816" evidence="4">
    <location>
        <begin position="22"/>
        <end position="557"/>
    </location>
</feature>
<evidence type="ECO:0000256" key="2">
    <source>
        <dbReference type="ARBA" id="ARBA00023043"/>
    </source>
</evidence>
<dbReference type="Gene3D" id="1.25.40.20">
    <property type="entry name" value="Ankyrin repeat-containing domain"/>
    <property type="match status" value="3"/>
</dbReference>
<dbReference type="PROSITE" id="PS50088">
    <property type="entry name" value="ANK_REPEAT"/>
    <property type="match status" value="4"/>
</dbReference>
<evidence type="ECO:0000313" key="5">
    <source>
        <dbReference type="EMBL" id="AEM21620.1"/>
    </source>
</evidence>
<dbReference type="SMART" id="SM00248">
    <property type="entry name" value="ANK"/>
    <property type="match status" value="9"/>
</dbReference>
<dbReference type="RefSeq" id="WP_014487457.1">
    <property type="nucleotide sequence ID" value="NC_017243.1"/>
</dbReference>
<dbReference type="GeneID" id="44969549"/>
<feature type="repeat" description="ANK" evidence="3">
    <location>
        <begin position="270"/>
        <end position="299"/>
    </location>
</feature>
<dbReference type="AlphaFoldDB" id="G0EM51"/>
<feature type="repeat" description="ANK" evidence="3">
    <location>
        <begin position="490"/>
        <end position="524"/>
    </location>
</feature>
<evidence type="ECO:0000256" key="1">
    <source>
        <dbReference type="ARBA" id="ARBA00022737"/>
    </source>
</evidence>
<dbReference type="SUPFAM" id="SSF48403">
    <property type="entry name" value="Ankyrin repeat"/>
    <property type="match status" value="2"/>
</dbReference>
<feature type="repeat" description="ANK" evidence="3">
    <location>
        <begin position="388"/>
        <end position="420"/>
    </location>
</feature>
<accession>G0EM51</accession>
<gene>
    <name evidence="5" type="ordered locus">Bint_0995</name>
</gene>
<evidence type="ECO:0000313" key="6">
    <source>
        <dbReference type="Proteomes" id="UP000008522"/>
    </source>
</evidence>
<proteinExistence type="predicted"/>
<dbReference type="Pfam" id="PF13637">
    <property type="entry name" value="Ank_4"/>
    <property type="match status" value="1"/>
</dbReference>
<sequence length="557" mass="62772">MKSLLSLISIFVLIVSIISCGGGNKETEQTENSQTNQTETNKVYVNPTTTNENHNTDIDINIDTTKYTNEYIQGTEMDPIPTGYKKIDEILNEHKYKAPIYEISKLIAEEGLEGKITEYTNFGDKYIYQDSTPLFLAVQFGYNDLAKELIKEGADVNARASGMETETEGGLDMLYYAVRNNNPEMTKILIDKGLDKNRDYGYEYSTYLTDIAIDNNNLDVLKLLVKRGDSKETLIPKAVEQNNIEMVKYLLSIGQDIDAQIFYDGFWVNSPLKVAAENGYIEMAKFLIDEGANLNSADDYMLYAYNNYDITKLLVDNDVFNLNTNTTREQAIKLVQDGKYYEIEKLLSSEDSNNIDGYDELMNAISKGDMKALEKLIKDDTDLNKQYDKITPLGLAAARNDKEMVKFLVEKGADINLEDGYGYTPLIKAMKYRNIDLAKNIVDLKPDLNAICSATGDTPLTYLAREVWFGTDLCYYMIKNGADVNKKNDNGDTPLIVAVQNVVGSYGMLGVIINMGADYNIKNKEGKTAMDIVMEEDDKATLYHLNNPDDLETYLSY</sequence>
<dbReference type="PROSITE" id="PS51257">
    <property type="entry name" value="PROKAR_LIPOPROTEIN"/>
    <property type="match status" value="1"/>
</dbReference>
<dbReference type="PANTHER" id="PTHR24126:SF14">
    <property type="entry name" value="ANK_REP_REGION DOMAIN-CONTAINING PROTEIN"/>
    <property type="match status" value="1"/>
</dbReference>
<dbReference type="InterPro" id="IPR002110">
    <property type="entry name" value="Ankyrin_rpt"/>
</dbReference>
<organism evidence="5 6">
    <name type="scientific">Brachyspira intermedia (strain ATCC 51140 / PWS/A)</name>
    <name type="common">Serpulina intermedia</name>
    <dbReference type="NCBI Taxonomy" id="1045858"/>
    <lineage>
        <taxon>Bacteria</taxon>
        <taxon>Pseudomonadati</taxon>
        <taxon>Spirochaetota</taxon>
        <taxon>Spirochaetia</taxon>
        <taxon>Brachyspirales</taxon>
        <taxon>Brachyspiraceae</taxon>
        <taxon>Brachyspira</taxon>
    </lineage>
</organism>
<dbReference type="Proteomes" id="UP000008522">
    <property type="component" value="Chromosome"/>
</dbReference>
<dbReference type="OrthoDB" id="6087427at2"/>
<dbReference type="PROSITE" id="PS50297">
    <property type="entry name" value="ANK_REP_REGION"/>
    <property type="match status" value="3"/>
</dbReference>
<reference evidence="5 6" key="1">
    <citation type="journal article" date="2011" name="BMC Genomics">
        <title>Complete genome sequence of Brachyspira intermedia reveals unique genomic features in Brachyspira species and phage-mediated horizontal gene transfer.</title>
        <authorList>
            <person name="Hafstrom T."/>
            <person name="Jansson D.S."/>
            <person name="Segerman B."/>
        </authorList>
    </citation>
    <scope>NUCLEOTIDE SEQUENCE [LARGE SCALE GENOMIC DNA]</scope>
    <source>
        <strain evidence="6">ATCC 51140 / PWS/A</strain>
    </source>
</reference>
<dbReference type="KEGG" id="bip:Bint_0995"/>
<dbReference type="PATRIC" id="fig|1045858.4.peg.995"/>
<protein>
    <submittedName>
        <fullName evidence="5">Ankyrin repeat-containing protein</fullName>
    </submittedName>
</protein>
<evidence type="ECO:0000256" key="4">
    <source>
        <dbReference type="SAM" id="SignalP"/>
    </source>
</evidence>
<dbReference type="PANTHER" id="PTHR24126">
    <property type="entry name" value="ANKYRIN REPEAT, PH AND SEC7 DOMAIN CONTAINING PROTEIN SECG-RELATED"/>
    <property type="match status" value="1"/>
</dbReference>
<name>G0EM51_BRAIP</name>
<dbReference type="eggNOG" id="COG0666">
    <property type="taxonomic scope" value="Bacteria"/>
</dbReference>
<keyword evidence="2 3" id="KW-0040">ANK repeat</keyword>
<dbReference type="EMBL" id="CP002874">
    <property type="protein sequence ID" value="AEM21620.1"/>
    <property type="molecule type" value="Genomic_DNA"/>
</dbReference>
<keyword evidence="4" id="KW-0732">Signal</keyword>
<feature type="repeat" description="ANK" evidence="3">
    <location>
        <begin position="129"/>
        <end position="161"/>
    </location>
</feature>
<dbReference type="InterPro" id="IPR036770">
    <property type="entry name" value="Ankyrin_rpt-contain_sf"/>
</dbReference>
<dbReference type="Pfam" id="PF12796">
    <property type="entry name" value="Ank_2"/>
    <property type="match status" value="2"/>
</dbReference>
<keyword evidence="6" id="KW-1185">Reference proteome</keyword>
<feature type="signal peptide" evidence="4">
    <location>
        <begin position="1"/>
        <end position="21"/>
    </location>
</feature>
<keyword evidence="1" id="KW-0677">Repeat</keyword>
<evidence type="ECO:0000256" key="3">
    <source>
        <dbReference type="PROSITE-ProRule" id="PRU00023"/>
    </source>
</evidence>